<dbReference type="GO" id="GO:0022857">
    <property type="term" value="F:transmembrane transporter activity"/>
    <property type="evidence" value="ECO:0007669"/>
    <property type="project" value="InterPro"/>
</dbReference>
<feature type="transmembrane region" description="Helical" evidence="3">
    <location>
        <begin position="118"/>
        <end position="137"/>
    </location>
</feature>
<dbReference type="InterPro" id="IPR036259">
    <property type="entry name" value="MFS_trans_sf"/>
</dbReference>
<reference evidence="5 6" key="1">
    <citation type="journal article" date="2018" name="Front. Microbiol.">
        <title>Genome-Wide Analysis of Corynespora cassiicola Leaf Fall Disease Putative Effectors.</title>
        <authorList>
            <person name="Lopez D."/>
            <person name="Ribeiro S."/>
            <person name="Label P."/>
            <person name="Fumanal B."/>
            <person name="Venisse J.S."/>
            <person name="Kohler A."/>
            <person name="de Oliveira R.R."/>
            <person name="Labutti K."/>
            <person name="Lipzen A."/>
            <person name="Lail K."/>
            <person name="Bauer D."/>
            <person name="Ohm R.A."/>
            <person name="Barry K.W."/>
            <person name="Spatafora J."/>
            <person name="Grigoriev I.V."/>
            <person name="Martin F.M."/>
            <person name="Pujade-Renaud V."/>
        </authorList>
    </citation>
    <scope>NUCLEOTIDE SEQUENCE [LARGE SCALE GENOMIC DNA]</scope>
    <source>
        <strain evidence="5 6">Philippines</strain>
    </source>
</reference>
<dbReference type="PANTHER" id="PTHR11360">
    <property type="entry name" value="MONOCARBOXYLATE TRANSPORTER"/>
    <property type="match status" value="1"/>
</dbReference>
<feature type="transmembrane region" description="Helical" evidence="3">
    <location>
        <begin position="91"/>
        <end position="111"/>
    </location>
</feature>
<dbReference type="AlphaFoldDB" id="A0A2T2NVN9"/>
<keyword evidence="3" id="KW-0472">Membrane</keyword>
<feature type="transmembrane region" description="Helical" evidence="3">
    <location>
        <begin position="249"/>
        <end position="272"/>
    </location>
</feature>
<dbReference type="InterPro" id="IPR020846">
    <property type="entry name" value="MFS_dom"/>
</dbReference>
<evidence type="ECO:0000256" key="1">
    <source>
        <dbReference type="ARBA" id="ARBA00004141"/>
    </source>
</evidence>
<dbReference type="Pfam" id="PF07690">
    <property type="entry name" value="MFS_1"/>
    <property type="match status" value="1"/>
</dbReference>
<comment type="subcellular location">
    <subcellularLocation>
        <location evidence="1">Membrane</location>
        <topology evidence="1">Multi-pass membrane protein</topology>
    </subcellularLocation>
</comment>
<dbReference type="PANTHER" id="PTHR11360:SF240">
    <property type="entry name" value="MONOCARBOXYLATE TRANSPORTER (EUROFUNG)-RELATED"/>
    <property type="match status" value="1"/>
</dbReference>
<dbReference type="Gene3D" id="1.20.1250.20">
    <property type="entry name" value="MFS general substrate transporter like domains"/>
    <property type="match status" value="2"/>
</dbReference>
<dbReference type="InterPro" id="IPR011701">
    <property type="entry name" value="MFS"/>
</dbReference>
<feature type="transmembrane region" description="Helical" evidence="3">
    <location>
        <begin position="205"/>
        <end position="228"/>
    </location>
</feature>
<organism evidence="5 6">
    <name type="scientific">Corynespora cassiicola Philippines</name>
    <dbReference type="NCBI Taxonomy" id="1448308"/>
    <lineage>
        <taxon>Eukaryota</taxon>
        <taxon>Fungi</taxon>
        <taxon>Dikarya</taxon>
        <taxon>Ascomycota</taxon>
        <taxon>Pezizomycotina</taxon>
        <taxon>Dothideomycetes</taxon>
        <taxon>Pleosporomycetidae</taxon>
        <taxon>Pleosporales</taxon>
        <taxon>Corynesporascaceae</taxon>
        <taxon>Corynespora</taxon>
    </lineage>
</organism>
<accession>A0A2T2NVN9</accession>
<feature type="domain" description="Major facilitator superfamily (MFS) profile" evidence="4">
    <location>
        <begin position="250"/>
        <end position="439"/>
    </location>
</feature>
<feature type="transmembrane region" description="Helical" evidence="3">
    <location>
        <begin position="381"/>
        <end position="401"/>
    </location>
</feature>
<dbReference type="InterPro" id="IPR050327">
    <property type="entry name" value="Proton-linked_MCT"/>
</dbReference>
<feature type="transmembrane region" description="Helical" evidence="3">
    <location>
        <begin position="48"/>
        <end position="66"/>
    </location>
</feature>
<keyword evidence="3" id="KW-1133">Transmembrane helix</keyword>
<evidence type="ECO:0000259" key="4">
    <source>
        <dbReference type="PROSITE" id="PS50850"/>
    </source>
</evidence>
<feature type="transmembrane region" description="Helical" evidence="3">
    <location>
        <begin position="284"/>
        <end position="304"/>
    </location>
</feature>
<dbReference type="GO" id="GO:0016020">
    <property type="term" value="C:membrane"/>
    <property type="evidence" value="ECO:0007669"/>
    <property type="project" value="UniProtKB-SubCell"/>
</dbReference>
<dbReference type="Proteomes" id="UP000240883">
    <property type="component" value="Unassembled WGS sequence"/>
</dbReference>
<feature type="transmembrane region" description="Helical" evidence="3">
    <location>
        <begin position="345"/>
        <end position="369"/>
    </location>
</feature>
<name>A0A2T2NVN9_CORCC</name>
<keyword evidence="6" id="KW-1185">Reference proteome</keyword>
<feature type="transmembrane region" description="Helical" evidence="3">
    <location>
        <begin position="311"/>
        <end position="333"/>
    </location>
</feature>
<proteinExistence type="inferred from homology"/>
<dbReference type="PROSITE" id="PS50850">
    <property type="entry name" value="MFS"/>
    <property type="match status" value="1"/>
</dbReference>
<evidence type="ECO:0000313" key="6">
    <source>
        <dbReference type="Proteomes" id="UP000240883"/>
    </source>
</evidence>
<evidence type="ECO:0000256" key="3">
    <source>
        <dbReference type="SAM" id="Phobius"/>
    </source>
</evidence>
<evidence type="ECO:0000256" key="2">
    <source>
        <dbReference type="ARBA" id="ARBA00006727"/>
    </source>
</evidence>
<feature type="transmembrane region" description="Helical" evidence="3">
    <location>
        <begin position="175"/>
        <end position="199"/>
    </location>
</feature>
<dbReference type="SUPFAM" id="SSF103473">
    <property type="entry name" value="MFS general substrate transporter"/>
    <property type="match status" value="1"/>
</dbReference>
<feature type="transmembrane region" description="Helical" evidence="3">
    <location>
        <begin position="143"/>
        <end position="163"/>
    </location>
</feature>
<sequence length="439" mass="47234">MSGNTTTQQAPDSYQAVDPKREEELLEYSQTMQTPDAAVAYPEGGVKAWLVVLGAWCGLISSMGWFNSLSVLEAWITENQLHGVPKSTTGWIFSMFSFFVYFCGVQVGPVFDACDIRLLIIPGSIGMVVSIICLSISTEFYQFLLSFGVLGGISASLVFYSSVSAVSHWFARRRSLATGIALSAGGLGGVCYPLIILFLGPSIGFAWAIRIIGLFNAFTGSLACLLLRKRLPPNKAKGSVIDLKGLKEVKYAVVTVATFVLEVALIVPYTYISSYAIAQGMEPRSAYLLNTMFSAAAIPGRILPNYFADRYGVFNVMILTTVACSIFIFGLWLPASNIGEPAITAFVVLFGFWSGSSISLAPVCIGEVCETEDYGKRTGTTFCIASLGSLIGPPVAGAILERAGGDFLGVIVLAGVMYTIAIVAYIWAKQLIKREKQKI</sequence>
<feature type="transmembrane region" description="Helical" evidence="3">
    <location>
        <begin position="407"/>
        <end position="428"/>
    </location>
</feature>
<keyword evidence="3" id="KW-0812">Transmembrane</keyword>
<dbReference type="OrthoDB" id="410267at2759"/>
<comment type="similarity">
    <text evidence="2">Belongs to the major facilitator superfamily. Monocarboxylate porter (TC 2.A.1.13) family.</text>
</comment>
<gene>
    <name evidence="5" type="ORF">BS50DRAFT_609524</name>
</gene>
<dbReference type="EMBL" id="KZ678133">
    <property type="protein sequence ID" value="PSN69502.1"/>
    <property type="molecule type" value="Genomic_DNA"/>
</dbReference>
<protein>
    <submittedName>
        <fullName evidence="5">MFS general substrate transporter</fullName>
    </submittedName>
</protein>
<evidence type="ECO:0000313" key="5">
    <source>
        <dbReference type="EMBL" id="PSN69502.1"/>
    </source>
</evidence>